<keyword evidence="2" id="KW-1185">Reference proteome</keyword>
<dbReference type="KEGG" id="vg:55006877"/>
<dbReference type="RefSeq" id="YP_009815649.1">
    <property type="nucleotide sequence ID" value="NC_048097.1"/>
</dbReference>
<gene>
    <name evidence="1" type="primary">31</name>
    <name evidence="1" type="ORF">PBI_YANG_31</name>
</gene>
<dbReference type="GeneID" id="55006877"/>
<sequence length="45" mass="4697">MGFLAGLVFAAIVAFGPVHLDFWTELGVIFIGSFILGALGEIASK</sequence>
<accession>A0A3G2KJI0</accession>
<dbReference type="EMBL" id="MH834629">
    <property type="protein sequence ID" value="AYN59117.1"/>
    <property type="molecule type" value="Genomic_DNA"/>
</dbReference>
<evidence type="ECO:0000313" key="2">
    <source>
        <dbReference type="Proteomes" id="UP000273593"/>
    </source>
</evidence>
<reference evidence="2" key="1">
    <citation type="submission" date="2018-09" db="EMBL/GenBank/DDBJ databases">
        <authorList>
            <person name="Rimple P.A."/>
            <person name="Stoner T.H."/>
            <person name="Garlena R.A."/>
            <person name="Russell D.A."/>
            <person name="Pope W.H."/>
            <person name="Jacobs-Sera D."/>
            <person name="Hatfull G.F."/>
        </authorList>
    </citation>
    <scope>NUCLEOTIDE SEQUENCE [LARGE SCALE GENOMIC DNA]</scope>
</reference>
<name>A0A3G2KJI0_9CAUD</name>
<organism evidence="1 2">
    <name type="scientific">Arthrobacter phage Yang</name>
    <dbReference type="NCBI Taxonomy" id="2419970"/>
    <lineage>
        <taxon>Viruses</taxon>
        <taxon>Duplodnaviria</taxon>
        <taxon>Heunggongvirae</taxon>
        <taxon>Uroviricota</taxon>
        <taxon>Caudoviricetes</taxon>
        <taxon>Casidaviridae</taxon>
        <taxon>Yangvirus</taxon>
        <taxon>Yangvirus yang</taxon>
        <taxon>Arthobacter virus Yang</taxon>
    </lineage>
</organism>
<proteinExistence type="predicted"/>
<evidence type="ECO:0000313" key="1">
    <source>
        <dbReference type="EMBL" id="AYN59117.1"/>
    </source>
</evidence>
<dbReference type="Proteomes" id="UP000273593">
    <property type="component" value="Segment"/>
</dbReference>
<protein>
    <submittedName>
        <fullName evidence="1">Membrane protein</fullName>
    </submittedName>
</protein>